<evidence type="ECO:0000259" key="4">
    <source>
        <dbReference type="Pfam" id="PF10502"/>
    </source>
</evidence>
<dbReference type="EMBL" id="JBHMBE010000008">
    <property type="protein sequence ID" value="MFB9647197.1"/>
    <property type="molecule type" value="Genomic_DNA"/>
</dbReference>
<dbReference type="PANTHER" id="PTHR43390:SF1">
    <property type="entry name" value="CHLOROPLAST PROCESSING PEPTIDASE"/>
    <property type="match status" value="1"/>
</dbReference>
<proteinExistence type="inferred from homology"/>
<feature type="domain" description="Peptidase S26" evidence="4">
    <location>
        <begin position="21"/>
        <end position="224"/>
    </location>
</feature>
<organism evidence="5 6">
    <name type="scientific">Microbacterium terregens</name>
    <dbReference type="NCBI Taxonomy" id="69363"/>
    <lineage>
        <taxon>Bacteria</taxon>
        <taxon>Bacillati</taxon>
        <taxon>Actinomycetota</taxon>
        <taxon>Actinomycetes</taxon>
        <taxon>Micrococcales</taxon>
        <taxon>Microbacteriaceae</taxon>
        <taxon>Microbacterium</taxon>
    </lineage>
</organism>
<keyword evidence="3" id="KW-0645">Protease</keyword>
<accession>A0ABV5T5N0</accession>
<gene>
    <name evidence="5" type="primary">lepB</name>
    <name evidence="5" type="ORF">ACFFPJ_15475</name>
</gene>
<dbReference type="PRINTS" id="PR00727">
    <property type="entry name" value="LEADERPTASE"/>
</dbReference>
<comment type="catalytic activity">
    <reaction evidence="3">
        <text>Cleavage of hydrophobic, N-terminal signal or leader sequences from secreted and periplasmic proteins.</text>
        <dbReference type="EC" id="3.4.21.89"/>
    </reaction>
</comment>
<protein>
    <recommendedName>
        <fullName evidence="3">Signal peptidase I</fullName>
        <ecNumber evidence="3">3.4.21.89</ecNumber>
    </recommendedName>
</protein>
<dbReference type="InterPro" id="IPR000223">
    <property type="entry name" value="Pept_S26A_signal_pept_1"/>
</dbReference>
<evidence type="ECO:0000256" key="2">
    <source>
        <dbReference type="ARBA" id="ARBA00009370"/>
    </source>
</evidence>
<dbReference type="SUPFAM" id="SSF51306">
    <property type="entry name" value="LexA/Signal peptidase"/>
    <property type="match status" value="1"/>
</dbReference>
<dbReference type="Proteomes" id="UP001589611">
    <property type="component" value="Unassembled WGS sequence"/>
</dbReference>
<dbReference type="RefSeq" id="WP_344711807.1">
    <property type="nucleotide sequence ID" value="NZ_BAAAWH010000001.1"/>
</dbReference>
<comment type="similarity">
    <text evidence="2 3">Belongs to the peptidase S26 family.</text>
</comment>
<dbReference type="CDD" id="cd06530">
    <property type="entry name" value="S26_SPase_I"/>
    <property type="match status" value="1"/>
</dbReference>
<comment type="subcellular location">
    <subcellularLocation>
        <location evidence="1">Cell membrane</location>
        <topology evidence="1">Single-pass type II membrane protein</topology>
    </subcellularLocation>
    <subcellularLocation>
        <location evidence="3">Membrane</location>
        <topology evidence="3">Single-pass type II membrane protein</topology>
    </subcellularLocation>
</comment>
<dbReference type="Pfam" id="PF10502">
    <property type="entry name" value="Peptidase_S26"/>
    <property type="match status" value="1"/>
</dbReference>
<dbReference type="Gene3D" id="2.10.109.10">
    <property type="entry name" value="Umud Fragment, subunit A"/>
    <property type="match status" value="1"/>
</dbReference>
<comment type="caution">
    <text evidence="5">The sequence shown here is derived from an EMBL/GenBank/DDBJ whole genome shotgun (WGS) entry which is preliminary data.</text>
</comment>
<dbReference type="NCBIfam" id="TIGR02227">
    <property type="entry name" value="sigpep_I_bact"/>
    <property type="match status" value="1"/>
</dbReference>
<evidence type="ECO:0000313" key="6">
    <source>
        <dbReference type="Proteomes" id="UP001589611"/>
    </source>
</evidence>
<evidence type="ECO:0000313" key="5">
    <source>
        <dbReference type="EMBL" id="MFB9647197.1"/>
    </source>
</evidence>
<dbReference type="GO" id="GO:0009003">
    <property type="term" value="F:signal peptidase activity"/>
    <property type="evidence" value="ECO:0007669"/>
    <property type="project" value="UniProtKB-EC"/>
</dbReference>
<sequence>MPQTPSRPRWRRVAGSPWFHLVAAFVLAGLVLSFVAKPYWVPSGSMETTLEPGDRVLVNRLAYVGSSPGSGDVVVFDAGPEWDIAAAAASDPLRGALRWIGEVTGFGPSGAHTLIKRTIGTAGQTVACCTDEGRLTVDGAPLDEPYVTNDFAFEPGTLDCTSTPRSPRCFDAVTVPAESLLLLGDNRGNSSDSAAFCRSDDAAPTCWRWATRADVVGKAAVVFWPVPRWNVF</sequence>
<keyword evidence="3 5" id="KW-0378">Hydrolase</keyword>
<dbReference type="EC" id="3.4.21.89" evidence="3"/>
<keyword evidence="6" id="KW-1185">Reference proteome</keyword>
<dbReference type="InterPro" id="IPR019533">
    <property type="entry name" value="Peptidase_S26"/>
</dbReference>
<evidence type="ECO:0000256" key="1">
    <source>
        <dbReference type="ARBA" id="ARBA00004401"/>
    </source>
</evidence>
<name>A0ABV5T5N0_9MICO</name>
<dbReference type="InterPro" id="IPR036286">
    <property type="entry name" value="LexA/Signal_pep-like_sf"/>
</dbReference>
<reference evidence="5 6" key="1">
    <citation type="submission" date="2024-09" db="EMBL/GenBank/DDBJ databases">
        <authorList>
            <person name="Sun Q."/>
            <person name="Mori K."/>
        </authorList>
    </citation>
    <scope>NUCLEOTIDE SEQUENCE [LARGE SCALE GENOMIC DNA]</scope>
    <source>
        <strain evidence="5 6">JCM 1342</strain>
    </source>
</reference>
<dbReference type="PANTHER" id="PTHR43390">
    <property type="entry name" value="SIGNAL PEPTIDASE I"/>
    <property type="match status" value="1"/>
</dbReference>
<evidence type="ECO:0000256" key="3">
    <source>
        <dbReference type="RuleBase" id="RU362042"/>
    </source>
</evidence>